<gene>
    <name evidence="2" type="ORF">NOF53_11435</name>
</gene>
<keyword evidence="1" id="KW-0732">Signal</keyword>
<keyword evidence="3" id="KW-1185">Reference proteome</keyword>
<feature type="signal peptide" evidence="1">
    <location>
        <begin position="1"/>
        <end position="30"/>
    </location>
</feature>
<comment type="caution">
    <text evidence="2">The sequence shown here is derived from an EMBL/GenBank/DDBJ whole genome shotgun (WGS) entry which is preliminary data.</text>
</comment>
<evidence type="ECO:0000313" key="2">
    <source>
        <dbReference type="EMBL" id="MCQ4119773.1"/>
    </source>
</evidence>
<evidence type="ECO:0000313" key="3">
    <source>
        <dbReference type="Proteomes" id="UP001524501"/>
    </source>
</evidence>
<sequence length="210" mass="20506">MDGVSGMRRMFAAATVGIAATIGLSGTASAQPATPRVPGLAELRAQADKPGEQVAVAALASSTALRDVAGTHTPFLYTAPTVGCGTVAPVTLTLASGTTDPVAADISFQALSAYPGVVQSSGLTVAWINTNTGASGILPLDGVTEGGYPSLSKVVTTGPGTVVASIFGTVGYTGATCYVLPTVGTFLVPAQGPLPADAADQPAPAPAPPA</sequence>
<proteinExistence type="predicted"/>
<dbReference type="Proteomes" id="UP001524501">
    <property type="component" value="Unassembled WGS sequence"/>
</dbReference>
<dbReference type="EMBL" id="JANFQF010000008">
    <property type="protein sequence ID" value="MCQ4119773.1"/>
    <property type="molecule type" value="Genomic_DNA"/>
</dbReference>
<evidence type="ECO:0000256" key="1">
    <source>
        <dbReference type="SAM" id="SignalP"/>
    </source>
</evidence>
<accession>A0ABT1QDM9</accession>
<feature type="chain" id="PRO_5047450659" evidence="1">
    <location>
        <begin position="31"/>
        <end position="210"/>
    </location>
</feature>
<reference evidence="2 3" key="1">
    <citation type="submission" date="2022-07" db="EMBL/GenBank/DDBJ databases">
        <title>Degradation activity of malathion, p-nitrophenol and potential low-temperature adaptation strategy of Rhodococcus sp. FXJ9.536.</title>
        <authorList>
            <person name="Huang J."/>
            <person name="Huang Y."/>
        </authorList>
    </citation>
    <scope>NUCLEOTIDE SEQUENCE [LARGE SCALE GENOMIC DNA]</scope>
    <source>
        <strain evidence="2 3">FXJ9.536</strain>
    </source>
</reference>
<protein>
    <submittedName>
        <fullName evidence="2">Uncharacterized protein</fullName>
    </submittedName>
</protein>
<organism evidence="2 3">
    <name type="scientific">Rhodococcus tibetensis</name>
    <dbReference type="NCBI Taxonomy" id="2965064"/>
    <lineage>
        <taxon>Bacteria</taxon>
        <taxon>Bacillati</taxon>
        <taxon>Actinomycetota</taxon>
        <taxon>Actinomycetes</taxon>
        <taxon>Mycobacteriales</taxon>
        <taxon>Nocardiaceae</taxon>
        <taxon>Rhodococcus</taxon>
    </lineage>
</organism>
<name>A0ABT1QDM9_9NOCA</name>